<organism evidence="1 2">
    <name type="scientific">Artomyces pyxidatus</name>
    <dbReference type="NCBI Taxonomy" id="48021"/>
    <lineage>
        <taxon>Eukaryota</taxon>
        <taxon>Fungi</taxon>
        <taxon>Dikarya</taxon>
        <taxon>Basidiomycota</taxon>
        <taxon>Agaricomycotina</taxon>
        <taxon>Agaricomycetes</taxon>
        <taxon>Russulales</taxon>
        <taxon>Auriscalpiaceae</taxon>
        <taxon>Artomyces</taxon>
    </lineage>
</organism>
<dbReference type="Proteomes" id="UP000814140">
    <property type="component" value="Unassembled WGS sequence"/>
</dbReference>
<gene>
    <name evidence="1" type="ORF">BV25DRAFT_1188178</name>
</gene>
<sequence>MEHSVDRGSTGGGKRTHDEMEASTTTSVRIEAAPGRSLFEQDENVNTMRSFEVEQDEDTLDAEDNEIEEVDPGSIDAPVDDQEDVPPEHEEDEAARRVEIEETLGEDNVEEPVEEERDSQ</sequence>
<comment type="caution">
    <text evidence="1">The sequence shown here is derived from an EMBL/GenBank/DDBJ whole genome shotgun (WGS) entry which is preliminary data.</text>
</comment>
<keyword evidence="2" id="KW-1185">Reference proteome</keyword>
<evidence type="ECO:0000313" key="2">
    <source>
        <dbReference type="Proteomes" id="UP000814140"/>
    </source>
</evidence>
<accession>A0ACB8SR80</accession>
<proteinExistence type="predicted"/>
<protein>
    <submittedName>
        <fullName evidence="1">Uncharacterized protein</fullName>
    </submittedName>
</protein>
<name>A0ACB8SR80_9AGAM</name>
<evidence type="ECO:0000313" key="1">
    <source>
        <dbReference type="EMBL" id="KAI0058692.1"/>
    </source>
</evidence>
<reference evidence="1" key="1">
    <citation type="submission" date="2021-03" db="EMBL/GenBank/DDBJ databases">
        <authorList>
            <consortium name="DOE Joint Genome Institute"/>
            <person name="Ahrendt S."/>
            <person name="Looney B.P."/>
            <person name="Miyauchi S."/>
            <person name="Morin E."/>
            <person name="Drula E."/>
            <person name="Courty P.E."/>
            <person name="Chicoki N."/>
            <person name="Fauchery L."/>
            <person name="Kohler A."/>
            <person name="Kuo A."/>
            <person name="Labutti K."/>
            <person name="Pangilinan J."/>
            <person name="Lipzen A."/>
            <person name="Riley R."/>
            <person name="Andreopoulos W."/>
            <person name="He G."/>
            <person name="Johnson J."/>
            <person name="Barry K.W."/>
            <person name="Grigoriev I.V."/>
            <person name="Nagy L."/>
            <person name="Hibbett D."/>
            <person name="Henrissat B."/>
            <person name="Matheny P.B."/>
            <person name="Labbe J."/>
            <person name="Martin F."/>
        </authorList>
    </citation>
    <scope>NUCLEOTIDE SEQUENCE</scope>
    <source>
        <strain evidence="1">HHB10654</strain>
    </source>
</reference>
<reference evidence="1" key="2">
    <citation type="journal article" date="2022" name="New Phytol.">
        <title>Evolutionary transition to the ectomycorrhizal habit in the genomes of a hyperdiverse lineage of mushroom-forming fungi.</title>
        <authorList>
            <person name="Looney B."/>
            <person name="Miyauchi S."/>
            <person name="Morin E."/>
            <person name="Drula E."/>
            <person name="Courty P.E."/>
            <person name="Kohler A."/>
            <person name="Kuo A."/>
            <person name="LaButti K."/>
            <person name="Pangilinan J."/>
            <person name="Lipzen A."/>
            <person name="Riley R."/>
            <person name="Andreopoulos W."/>
            <person name="He G."/>
            <person name="Johnson J."/>
            <person name="Nolan M."/>
            <person name="Tritt A."/>
            <person name="Barry K.W."/>
            <person name="Grigoriev I.V."/>
            <person name="Nagy L.G."/>
            <person name="Hibbett D."/>
            <person name="Henrissat B."/>
            <person name="Matheny P.B."/>
            <person name="Labbe J."/>
            <person name="Martin F.M."/>
        </authorList>
    </citation>
    <scope>NUCLEOTIDE SEQUENCE</scope>
    <source>
        <strain evidence="1">HHB10654</strain>
    </source>
</reference>
<dbReference type="EMBL" id="MU277232">
    <property type="protein sequence ID" value="KAI0058692.1"/>
    <property type="molecule type" value="Genomic_DNA"/>
</dbReference>